<keyword evidence="8" id="KW-0723">Serine/threonine-protein kinase</keyword>
<keyword evidence="11" id="KW-0479">Metal-binding</keyword>
<feature type="domain" description="Protein kinase" evidence="23">
    <location>
        <begin position="899"/>
        <end position="1154"/>
    </location>
</feature>
<dbReference type="OrthoDB" id="10260894at2759"/>
<dbReference type="InterPro" id="IPR013098">
    <property type="entry name" value="Ig_I-set"/>
</dbReference>
<dbReference type="FunFam" id="2.60.40.10:FF:000107">
    <property type="entry name" value="Myosin, light chain kinase a"/>
    <property type="match status" value="1"/>
</dbReference>
<dbReference type="GO" id="GO:0005524">
    <property type="term" value="F:ATP binding"/>
    <property type="evidence" value="ECO:0007669"/>
    <property type="project" value="UniProtKB-UniRule"/>
</dbReference>
<keyword evidence="16 21" id="KW-0067">ATP-binding</keyword>
<keyword evidence="15" id="KW-0106">Calcium</keyword>
<dbReference type="InterPro" id="IPR003599">
    <property type="entry name" value="Ig_sub"/>
</dbReference>
<evidence type="ECO:0000256" key="22">
    <source>
        <dbReference type="SAM" id="MobiDB-lite"/>
    </source>
</evidence>
<evidence type="ECO:0000256" key="2">
    <source>
        <dbReference type="ARBA" id="ARBA00001946"/>
    </source>
</evidence>
<feature type="compositionally biased region" description="Basic and acidic residues" evidence="22">
    <location>
        <begin position="61"/>
        <end position="70"/>
    </location>
</feature>
<dbReference type="PROSITE" id="PS00108">
    <property type="entry name" value="PROTEIN_KINASE_ST"/>
    <property type="match status" value="1"/>
</dbReference>
<evidence type="ECO:0000256" key="6">
    <source>
        <dbReference type="ARBA" id="ARBA00021842"/>
    </source>
</evidence>
<evidence type="ECO:0000259" key="23">
    <source>
        <dbReference type="PROSITE" id="PS50011"/>
    </source>
</evidence>
<keyword evidence="17" id="KW-0460">Magnesium</keyword>
<dbReference type="PANTHER" id="PTHR47633:SF1">
    <property type="entry name" value="MYOSIN LIGHT CHAIN KINASE, SMOOTH MUSCLE"/>
    <property type="match status" value="1"/>
</dbReference>
<dbReference type="CDD" id="cd00063">
    <property type="entry name" value="FN3"/>
    <property type="match status" value="1"/>
</dbReference>
<feature type="compositionally biased region" description="Basic and acidic residues" evidence="22">
    <location>
        <begin position="501"/>
        <end position="515"/>
    </location>
</feature>
<comment type="cofactor">
    <cofactor evidence="2">
        <name>Mg(2+)</name>
        <dbReference type="ChEBI" id="CHEBI:18420"/>
    </cofactor>
</comment>
<dbReference type="Pfam" id="PF00069">
    <property type="entry name" value="Pkinase"/>
    <property type="match status" value="1"/>
</dbReference>
<dbReference type="InterPro" id="IPR008271">
    <property type="entry name" value="Ser/Thr_kinase_AS"/>
</dbReference>
<dbReference type="GO" id="GO:0030016">
    <property type="term" value="C:myofibril"/>
    <property type="evidence" value="ECO:0007669"/>
    <property type="project" value="UniProtKB-ARBA"/>
</dbReference>
<feature type="compositionally biased region" description="Basic and acidic residues" evidence="22">
    <location>
        <begin position="430"/>
        <end position="439"/>
    </location>
</feature>
<dbReference type="PROSITE" id="PS50853">
    <property type="entry name" value="FN3"/>
    <property type="match status" value="1"/>
</dbReference>
<dbReference type="PROSITE" id="PS50011">
    <property type="entry name" value="PROTEIN_KINASE_DOM"/>
    <property type="match status" value="1"/>
</dbReference>
<dbReference type="FunFam" id="1.10.510.10:FF:000175">
    <property type="entry name" value="Myosin light chain kinase, smooth muscle"/>
    <property type="match status" value="1"/>
</dbReference>
<evidence type="ECO:0000256" key="1">
    <source>
        <dbReference type="ARBA" id="ARBA00001913"/>
    </source>
</evidence>
<feature type="compositionally biased region" description="Basic and acidic residues" evidence="22">
    <location>
        <begin position="132"/>
        <end position="146"/>
    </location>
</feature>
<dbReference type="Proteomes" id="UP000515152">
    <property type="component" value="Chromosome 16"/>
</dbReference>
<feature type="compositionally biased region" description="Basic and acidic residues" evidence="22">
    <location>
        <begin position="95"/>
        <end position="124"/>
    </location>
</feature>
<dbReference type="SMART" id="SM00408">
    <property type="entry name" value="IGc2"/>
    <property type="match status" value="4"/>
</dbReference>
<evidence type="ECO:0000256" key="21">
    <source>
        <dbReference type="PROSITE-ProRule" id="PRU10141"/>
    </source>
</evidence>
<dbReference type="GeneID" id="105907352"/>
<feature type="region of interest" description="Disordered" evidence="22">
    <location>
        <begin position="1"/>
        <end position="155"/>
    </location>
</feature>
<feature type="region of interest" description="Disordered" evidence="22">
    <location>
        <begin position="356"/>
        <end position="524"/>
    </location>
</feature>
<evidence type="ECO:0000256" key="8">
    <source>
        <dbReference type="ARBA" id="ARBA00022527"/>
    </source>
</evidence>
<feature type="region of interest" description="Disordered" evidence="22">
    <location>
        <begin position="262"/>
        <end position="319"/>
    </location>
</feature>
<dbReference type="AlphaFoldDB" id="A0A6P8GTW6"/>
<keyword evidence="7" id="KW-0963">Cytoplasm</keyword>
<feature type="compositionally biased region" description="Low complexity" evidence="22">
    <location>
        <begin position="43"/>
        <end position="52"/>
    </location>
</feature>
<evidence type="ECO:0000313" key="27">
    <source>
        <dbReference type="RefSeq" id="XP_031438230.2"/>
    </source>
</evidence>
<dbReference type="EC" id="2.7.11.18" evidence="5"/>
<comment type="cofactor">
    <cofactor evidence="1">
        <name>Ca(2+)</name>
        <dbReference type="ChEBI" id="CHEBI:29108"/>
    </cofactor>
</comment>
<comment type="subcellular location">
    <subcellularLocation>
        <location evidence="3">Cytoplasm</location>
    </subcellularLocation>
</comment>
<feature type="compositionally biased region" description="Low complexity" evidence="22">
    <location>
        <begin position="412"/>
        <end position="421"/>
    </location>
</feature>
<keyword evidence="19" id="KW-0393">Immunoglobulin domain</keyword>
<evidence type="ECO:0000256" key="10">
    <source>
        <dbReference type="ARBA" id="ARBA00022679"/>
    </source>
</evidence>
<feature type="compositionally biased region" description="Basic and acidic residues" evidence="22">
    <location>
        <begin position="271"/>
        <end position="280"/>
    </location>
</feature>
<name>A0A6P8GTW6_CLUHA</name>
<feature type="region of interest" description="Disordered" evidence="22">
    <location>
        <begin position="637"/>
        <end position="674"/>
    </location>
</feature>
<evidence type="ECO:0000256" key="4">
    <source>
        <dbReference type="ARBA" id="ARBA00006692"/>
    </source>
</evidence>
<gene>
    <name evidence="27" type="primary">mylkb</name>
</gene>
<dbReference type="PROSITE" id="PS50835">
    <property type="entry name" value="IG_LIKE"/>
    <property type="match status" value="4"/>
</dbReference>
<dbReference type="FunFam" id="2.60.40.10:FF:000080">
    <property type="entry name" value="Myosin light chain kinase, smooth muscle"/>
    <property type="match status" value="1"/>
</dbReference>
<evidence type="ECO:0000259" key="24">
    <source>
        <dbReference type="PROSITE" id="PS50835"/>
    </source>
</evidence>
<keyword evidence="12" id="KW-0677">Repeat</keyword>
<feature type="domain" description="Ig-like" evidence="24">
    <location>
        <begin position="1231"/>
        <end position="1322"/>
    </location>
</feature>
<keyword evidence="13 21" id="KW-0547">Nucleotide-binding</keyword>
<accession>A0A6P8GTW6</accession>
<dbReference type="RefSeq" id="XP_031438230.2">
    <property type="nucleotide sequence ID" value="XM_031582370.2"/>
</dbReference>
<dbReference type="PANTHER" id="PTHR47633">
    <property type="entry name" value="IMMUNOGLOBULIN"/>
    <property type="match status" value="1"/>
</dbReference>
<feature type="compositionally biased region" description="Basic and acidic residues" evidence="22">
    <location>
        <begin position="464"/>
        <end position="493"/>
    </location>
</feature>
<feature type="binding site" evidence="21">
    <location>
        <position position="928"/>
    </location>
    <ligand>
        <name>ATP</name>
        <dbReference type="ChEBI" id="CHEBI:30616"/>
    </ligand>
</feature>
<dbReference type="FunFam" id="2.60.40.10:FF:001127">
    <property type="entry name" value="Myosin, light chain kinase a"/>
    <property type="match status" value="1"/>
</dbReference>
<evidence type="ECO:0000256" key="16">
    <source>
        <dbReference type="ARBA" id="ARBA00022840"/>
    </source>
</evidence>
<dbReference type="PROSITE" id="PS00107">
    <property type="entry name" value="PROTEIN_KINASE_ATP"/>
    <property type="match status" value="1"/>
</dbReference>
<evidence type="ECO:0000256" key="12">
    <source>
        <dbReference type="ARBA" id="ARBA00022737"/>
    </source>
</evidence>
<proteinExistence type="inferred from homology"/>
<dbReference type="GO" id="GO:0003007">
    <property type="term" value="P:heart morphogenesis"/>
    <property type="evidence" value="ECO:0007669"/>
    <property type="project" value="UniProtKB-ARBA"/>
</dbReference>
<evidence type="ECO:0000256" key="3">
    <source>
        <dbReference type="ARBA" id="ARBA00004496"/>
    </source>
</evidence>
<evidence type="ECO:0000256" key="19">
    <source>
        <dbReference type="ARBA" id="ARBA00023319"/>
    </source>
</evidence>
<evidence type="ECO:0000256" key="7">
    <source>
        <dbReference type="ARBA" id="ARBA00022490"/>
    </source>
</evidence>
<dbReference type="SMART" id="SM00220">
    <property type="entry name" value="S_TKc"/>
    <property type="match status" value="1"/>
</dbReference>
<evidence type="ECO:0000313" key="26">
    <source>
        <dbReference type="Proteomes" id="UP000515152"/>
    </source>
</evidence>
<sequence length="1345" mass="146726">MNTPQLKKVGPRPAPEVKAATPQKVDFRSMLGKRGGDTPKPAPGASPASSGPTDFRALLKKPTDAEKNATKDQTPTPKAPVTKDKQNGINGVDGRLGEKKLDKAVLEKKDVATPEKKGIPEKKGTPVAAEKAAPEKKPSTTDKNTKPADAGLTQKKEVVVSLSEKKAAPAGKQPNFSQTPGDVSVVEGQRLHLQCQVTSDPTATITWSLDGKVIKPSKFIILSQEGTLLAGPAAWSLCPSAKHQTPPTEAHPFWGVGLSDRTVRQQQQQQGERDSEKQAEASHLQQTAPKVHSQRQDHSGPRPLLRRHVHTRERSEEQVRQHQLEQWDFRSLLAQNVNAKAKAKHAATAAATAASHTGNVCQEQEPRDAMNTPQLKKVGPRPAPEVKAATPQKVDFRSMLGKRGGDTPKPAPGASPASSGPTDFRALLKKPTDAEKNATKDQTPTPKAPVTKDKQNGINGVDGRLGEKKLDKAVLEKKDVATPEKKGIPEKKGTPVAAEKAAPEKKPNTTDKNTKPADAGLTQKKEVVVSLSEKKAAPAGKQPNFSQTPGDVSVVEGQRLHLQCQVTSDPTATITWSLDGKVIKPSKFIILSQEGGKCSFTVDKALPEDAGRYTCKAENAAGKAECSCKVMVSEPTDAASGDKKSAPTTENEALIKKKQAPKSPTKQGSGPQIVQFPSDQKILAGKKVDLVCNFIGATPITCTWLKFKKPIQSGSGGITIETTENSSQLTIAASEQDHSGSYTVELQNKFGTKQASLNLAVVDKPDPPARVPAASDIRESSLTLSWYGPTYDGGSVVESYNLEIWNSVDNKWTELASCNSTSYSVQNLLPDRQYKFRVRAVNMYGVGEPGAESVPVTAGVEKVKETKGEEVEAADDDGEKEQDYRDVVVKKDCSVKELYDVEERLGTGKFGQVFKLVERATKKVWAGKFIKSLSVTAKDNVRMEIDIMNSLHHPKLVQCVDAFESKSDMVMVLELISGGELFDRIVDEDFELSEREVIKYMLQIIEGVAFIHKQGIVHLDLKPENIMCINKTGSKIKLIDFGLARRLDNAGGLKVLFGTPEFVAPEVINYEEIGFATDMWSIGVICYILVSGLSPFMGDNDNETLSNVTSATWDFEDDTFDEISDEAKDFISSLLKKAMKARLTCVQCLDHKWLKQDTAKMEAKQLSKEALKKYILRRKWQKTGNAVRAISRFHSMGMMGGVGPKKSPTDEDAPASFLETLEDESRPPAPPTFNNVIRDVEVVEGSAARFDCKIEGYPDPDVVWYKDDHPIKETRHFQIDYEEDGHCSLVISEVCPDDDAKYTCKAVNSLGEASCTAELMVEFMQEEVEEGEGGEEGEEEEEEEE</sequence>
<evidence type="ECO:0000256" key="15">
    <source>
        <dbReference type="ARBA" id="ARBA00022837"/>
    </source>
</evidence>
<feature type="domain" description="Ig-like" evidence="24">
    <location>
        <begin position="543"/>
        <end position="633"/>
    </location>
</feature>
<dbReference type="InterPro" id="IPR000719">
    <property type="entry name" value="Prot_kinase_dom"/>
</dbReference>
<feature type="compositionally biased region" description="Polar residues" evidence="22">
    <location>
        <begin position="662"/>
        <end position="674"/>
    </location>
</feature>
<evidence type="ECO:0000256" key="5">
    <source>
        <dbReference type="ARBA" id="ARBA00012430"/>
    </source>
</evidence>
<evidence type="ECO:0000256" key="11">
    <source>
        <dbReference type="ARBA" id="ARBA00022723"/>
    </source>
</evidence>
<keyword evidence="26" id="KW-1185">Reference proteome</keyword>
<evidence type="ECO:0000256" key="13">
    <source>
        <dbReference type="ARBA" id="ARBA00022741"/>
    </source>
</evidence>
<dbReference type="InterPro" id="IPR003598">
    <property type="entry name" value="Ig_sub2"/>
</dbReference>
<reference evidence="27" key="1">
    <citation type="submission" date="2025-08" db="UniProtKB">
        <authorList>
            <consortium name="RefSeq"/>
        </authorList>
    </citation>
    <scope>IDENTIFICATION</scope>
</reference>
<dbReference type="GO" id="GO:0055013">
    <property type="term" value="P:cardiac muscle cell development"/>
    <property type="evidence" value="ECO:0007669"/>
    <property type="project" value="UniProtKB-ARBA"/>
</dbReference>
<dbReference type="GO" id="GO:0004687">
    <property type="term" value="F:myosin light chain kinase activity"/>
    <property type="evidence" value="ECO:0007669"/>
    <property type="project" value="UniProtKB-EC"/>
</dbReference>
<dbReference type="Pfam" id="PF07679">
    <property type="entry name" value="I-set"/>
    <property type="match status" value="4"/>
</dbReference>
<feature type="domain" description="Fibronectin type-III" evidence="25">
    <location>
        <begin position="767"/>
        <end position="861"/>
    </location>
</feature>
<dbReference type="Pfam" id="PF00041">
    <property type="entry name" value="fn3"/>
    <property type="match status" value="1"/>
</dbReference>
<evidence type="ECO:0000256" key="20">
    <source>
        <dbReference type="ARBA" id="ARBA00030959"/>
    </source>
</evidence>
<feature type="domain" description="Ig-like" evidence="24">
    <location>
        <begin position="671"/>
        <end position="760"/>
    </location>
</feature>
<comment type="similarity">
    <text evidence="4">Belongs to the protein kinase superfamily. CAMK Ser/Thr protein kinase family.</text>
</comment>
<evidence type="ECO:0000256" key="14">
    <source>
        <dbReference type="ARBA" id="ARBA00022777"/>
    </source>
</evidence>
<dbReference type="SMART" id="SM00060">
    <property type="entry name" value="FN3"/>
    <property type="match status" value="1"/>
</dbReference>
<evidence type="ECO:0000256" key="9">
    <source>
        <dbReference type="ARBA" id="ARBA00022553"/>
    </source>
</evidence>
<dbReference type="GO" id="GO:0005516">
    <property type="term" value="F:calmodulin binding"/>
    <property type="evidence" value="ECO:0007669"/>
    <property type="project" value="UniProtKB-KW"/>
</dbReference>
<dbReference type="KEGG" id="char:105907352"/>
<keyword evidence="10" id="KW-0808">Transferase</keyword>
<organism evidence="26 27">
    <name type="scientific">Clupea harengus</name>
    <name type="common">Atlantic herring</name>
    <dbReference type="NCBI Taxonomy" id="7950"/>
    <lineage>
        <taxon>Eukaryota</taxon>
        <taxon>Metazoa</taxon>
        <taxon>Chordata</taxon>
        <taxon>Craniata</taxon>
        <taxon>Vertebrata</taxon>
        <taxon>Euteleostomi</taxon>
        <taxon>Actinopterygii</taxon>
        <taxon>Neopterygii</taxon>
        <taxon>Teleostei</taxon>
        <taxon>Clupei</taxon>
        <taxon>Clupeiformes</taxon>
        <taxon>Clupeoidei</taxon>
        <taxon>Clupeidae</taxon>
        <taxon>Clupea</taxon>
    </lineage>
</organism>
<protein>
    <recommendedName>
        <fullName evidence="6">Myosin light chain kinase, smooth muscle</fullName>
        <ecNumber evidence="5">2.7.11.18</ecNumber>
    </recommendedName>
    <alternativeName>
        <fullName evidence="20">Telokin</fullName>
    </alternativeName>
</protein>
<dbReference type="InterPro" id="IPR007110">
    <property type="entry name" value="Ig-like_dom"/>
</dbReference>
<dbReference type="CTD" id="492576"/>
<evidence type="ECO:0000256" key="18">
    <source>
        <dbReference type="ARBA" id="ARBA00022860"/>
    </source>
</evidence>
<keyword evidence="14 27" id="KW-0418">Kinase</keyword>
<keyword evidence="18" id="KW-0112">Calmodulin-binding</keyword>
<keyword evidence="9" id="KW-0597">Phosphoprotein</keyword>
<dbReference type="InterPro" id="IPR017441">
    <property type="entry name" value="Protein_kinase_ATP_BS"/>
</dbReference>
<feature type="domain" description="Ig-like" evidence="24">
    <location>
        <begin position="174"/>
        <end position="212"/>
    </location>
</feature>
<evidence type="ECO:0000256" key="17">
    <source>
        <dbReference type="ARBA" id="ARBA00022842"/>
    </source>
</evidence>
<dbReference type="InterPro" id="IPR003961">
    <property type="entry name" value="FN3_dom"/>
</dbReference>
<evidence type="ECO:0000259" key="25">
    <source>
        <dbReference type="PROSITE" id="PS50853"/>
    </source>
</evidence>
<dbReference type="FunFam" id="2.60.40.10:FF:000977">
    <property type="entry name" value="Myosin binding protein H like"/>
    <property type="match status" value="1"/>
</dbReference>
<dbReference type="GO" id="GO:0046872">
    <property type="term" value="F:metal ion binding"/>
    <property type="evidence" value="ECO:0007669"/>
    <property type="project" value="UniProtKB-KW"/>
</dbReference>
<feature type="region of interest" description="Disordered" evidence="22">
    <location>
        <begin position="1325"/>
        <end position="1345"/>
    </location>
</feature>
<dbReference type="SMART" id="SM00409">
    <property type="entry name" value="IG"/>
    <property type="match status" value="4"/>
</dbReference>